<dbReference type="PIRSF" id="PIRSF006157">
    <property type="entry name" value="Doxgns_DODA"/>
    <property type="match status" value="1"/>
</dbReference>
<dbReference type="GO" id="GO:0008270">
    <property type="term" value="F:zinc ion binding"/>
    <property type="evidence" value="ECO:0007669"/>
    <property type="project" value="InterPro"/>
</dbReference>
<geneLocation type="plasmid" evidence="7 8">
    <name>pNL2</name>
</geneLocation>
<dbReference type="GO" id="GO:0016702">
    <property type="term" value="F:oxidoreductase activity, acting on single donors with incorporation of molecular oxygen, incorporation of two atoms of oxygen"/>
    <property type="evidence" value="ECO:0007669"/>
    <property type="project" value="UniProtKB-ARBA"/>
</dbReference>
<dbReference type="Pfam" id="PF02900">
    <property type="entry name" value="LigB"/>
    <property type="match status" value="1"/>
</dbReference>
<dbReference type="AlphaFoldDB" id="A4XFC2"/>
<reference evidence="7 8" key="1">
    <citation type="submission" date="2007-04" db="EMBL/GenBank/DDBJ databases">
        <title>Complete sequence of plasmid pNL2 of Novosphingobium aromaticivorans DSM 12444.</title>
        <authorList>
            <consortium name="US DOE Joint Genome Institute"/>
            <person name="Copeland A."/>
            <person name="Lucas S."/>
            <person name="Lapidus A."/>
            <person name="Barry K."/>
            <person name="Detter J.C."/>
            <person name="Glavina del Rio T."/>
            <person name="Hammon N."/>
            <person name="Israni S."/>
            <person name="Dalin E."/>
            <person name="Tice H."/>
            <person name="Pitluck S."/>
            <person name="Chertkov O."/>
            <person name="Han C."/>
            <person name="Thomson S."/>
            <person name="Schmutz J."/>
            <person name="Larimer F."/>
            <person name="Land M."/>
            <person name="Kyrpides N."/>
            <person name="Ivanova N."/>
            <person name="Fredrickson J."/>
            <person name="Romine M.F."/>
            <person name="Richardson P."/>
        </authorList>
    </citation>
    <scope>NUCLEOTIDE SEQUENCE [LARGE SCALE GENOMIC DNA]</scope>
    <source>
        <strain evidence="8">ATCC 700278 / DSM 12444 / CCUG 56034 / CIP 105152 / NBRC 16084 / F199</strain>
        <plasmid evidence="7 8">pNL2</plasmid>
    </source>
</reference>
<dbReference type="PANTHER" id="PTHR30096">
    <property type="entry name" value="4,5-DOPA DIOXYGENASE EXTRADIOL-LIKE PROTEIN"/>
    <property type="match status" value="1"/>
</dbReference>
<evidence type="ECO:0000256" key="1">
    <source>
        <dbReference type="ARBA" id="ARBA00001947"/>
    </source>
</evidence>
<comment type="cofactor">
    <cofactor evidence="1">
        <name>Zn(2+)</name>
        <dbReference type="ChEBI" id="CHEBI:29105"/>
    </cofactor>
</comment>
<sequence length="272" mass="29532">MTGDPSVSRVPTFFLNHGGGPWPWMDGPMRQGYDQLEASLNGLLPSLGQMPKAVLVVSSHWEEAEPRVSSHPNPPMLYDYYGFPEHTYHIRYAAPGNPELAARTVALLREGGFAAEEDAGRGFDHGTFSLMQPIRPEADLPVVQLSVLADFDARRHIAMGRLLAPLRDEGVLVIGSGLSYHNLRALGPAGAVPSARFDQWLRDSLVGVGQAEREAALAQWEQAPAAHQAHPRPEHLVPLMVVAGSAGEDACTVQFHQPDFFGGIAVTSFRFG</sequence>
<evidence type="ECO:0000256" key="4">
    <source>
        <dbReference type="ARBA" id="ARBA00022833"/>
    </source>
</evidence>
<keyword evidence="7" id="KW-0223">Dioxygenase</keyword>
<dbReference type="eggNOG" id="COG3384">
    <property type="taxonomic scope" value="Bacteria"/>
</dbReference>
<proteinExistence type="inferred from homology"/>
<dbReference type="InterPro" id="IPR004183">
    <property type="entry name" value="Xdiol_dOase_suB"/>
</dbReference>
<evidence type="ECO:0000313" key="7">
    <source>
        <dbReference type="EMBL" id="ABP64633.1"/>
    </source>
</evidence>
<evidence type="ECO:0000256" key="3">
    <source>
        <dbReference type="ARBA" id="ARBA00022723"/>
    </source>
</evidence>
<evidence type="ECO:0000256" key="5">
    <source>
        <dbReference type="ARBA" id="ARBA00023002"/>
    </source>
</evidence>
<dbReference type="Gene3D" id="3.40.830.10">
    <property type="entry name" value="LigB-like"/>
    <property type="match status" value="1"/>
</dbReference>
<dbReference type="Proteomes" id="UP000009134">
    <property type="component" value="Plasmid pNL2"/>
</dbReference>
<dbReference type="InterPro" id="IPR014436">
    <property type="entry name" value="Extradiol_dOase_DODA"/>
</dbReference>
<evidence type="ECO:0000259" key="6">
    <source>
        <dbReference type="Pfam" id="PF02900"/>
    </source>
</evidence>
<dbReference type="CDD" id="cd07363">
    <property type="entry name" value="45_DOPA_Dioxygenase"/>
    <property type="match status" value="1"/>
</dbReference>
<organism evidence="7 8">
    <name type="scientific">Novosphingobium aromaticivorans (strain ATCC 700278 / DSM 12444 / CCUG 56034 / CIP 105152 / NBRC 16084 / F199)</name>
    <dbReference type="NCBI Taxonomy" id="279238"/>
    <lineage>
        <taxon>Bacteria</taxon>
        <taxon>Pseudomonadati</taxon>
        <taxon>Pseudomonadota</taxon>
        <taxon>Alphaproteobacteria</taxon>
        <taxon>Sphingomonadales</taxon>
        <taxon>Sphingomonadaceae</taxon>
        <taxon>Novosphingobium</taxon>
    </lineage>
</organism>
<evidence type="ECO:0000256" key="2">
    <source>
        <dbReference type="ARBA" id="ARBA00007581"/>
    </source>
</evidence>
<protein>
    <submittedName>
        <fullName evidence="7">Extradiol ring-cleavage dioxygenase, class III enzyme, subunit B</fullName>
    </submittedName>
</protein>
<feature type="domain" description="Extradiol ring-cleavage dioxygenase class III enzyme subunit B" evidence="6">
    <location>
        <begin position="13"/>
        <end position="252"/>
    </location>
</feature>
<keyword evidence="7" id="KW-0614">Plasmid</keyword>
<dbReference type="RefSeq" id="WP_011907015.1">
    <property type="nucleotide sequence ID" value="NC_009427.1"/>
</dbReference>
<gene>
    <name evidence="7" type="ordered locus">Saro_3774</name>
</gene>
<dbReference type="EMBL" id="CP000677">
    <property type="protein sequence ID" value="ABP64633.1"/>
    <property type="molecule type" value="Genomic_DNA"/>
</dbReference>
<dbReference type="GO" id="GO:0008198">
    <property type="term" value="F:ferrous iron binding"/>
    <property type="evidence" value="ECO:0007669"/>
    <property type="project" value="InterPro"/>
</dbReference>
<accession>A4XFC2</accession>
<comment type="similarity">
    <text evidence="2">Belongs to the DODA-type extradiol aromatic ring-opening dioxygenase family.</text>
</comment>
<keyword evidence="4" id="KW-0862">Zinc</keyword>
<keyword evidence="5" id="KW-0560">Oxidoreductase</keyword>
<dbReference type="HOGENOM" id="CLU_046582_2_1_5"/>
<dbReference type="PANTHER" id="PTHR30096:SF0">
    <property type="entry name" value="4,5-DOPA DIOXYGENASE EXTRADIOL-LIKE PROTEIN"/>
    <property type="match status" value="1"/>
</dbReference>
<dbReference type="KEGG" id="nar:Saro_3774"/>
<evidence type="ECO:0000313" key="8">
    <source>
        <dbReference type="Proteomes" id="UP000009134"/>
    </source>
</evidence>
<keyword evidence="8" id="KW-1185">Reference proteome</keyword>
<keyword evidence="3" id="KW-0479">Metal-binding</keyword>
<dbReference type="SUPFAM" id="SSF53213">
    <property type="entry name" value="LigB-like"/>
    <property type="match status" value="1"/>
</dbReference>
<name>A4XFC2_NOVAD</name>